<proteinExistence type="predicted"/>
<dbReference type="AlphaFoldDB" id="A0AAJ0CVE3"/>
<dbReference type="Proteomes" id="UP001251528">
    <property type="component" value="Unassembled WGS sequence"/>
</dbReference>
<feature type="region of interest" description="Disordered" evidence="1">
    <location>
        <begin position="138"/>
        <end position="157"/>
    </location>
</feature>
<evidence type="ECO:0000313" key="2">
    <source>
        <dbReference type="EMBL" id="KAK2605949.1"/>
    </source>
</evidence>
<comment type="caution">
    <text evidence="2">The sequence shown here is derived from an EMBL/GenBank/DDBJ whole genome shotgun (WGS) entry which is preliminary data.</text>
</comment>
<protein>
    <submittedName>
        <fullName evidence="2">Uncharacterized protein</fullName>
    </submittedName>
</protein>
<feature type="region of interest" description="Disordered" evidence="1">
    <location>
        <begin position="1"/>
        <end position="73"/>
    </location>
</feature>
<keyword evidence="3" id="KW-1185">Reference proteome</keyword>
<feature type="compositionally biased region" description="Polar residues" evidence="1">
    <location>
        <begin position="25"/>
        <end position="48"/>
    </location>
</feature>
<accession>A0AAJ0CVE3</accession>
<feature type="compositionally biased region" description="Low complexity" evidence="1">
    <location>
        <begin position="413"/>
        <end position="423"/>
    </location>
</feature>
<feature type="compositionally biased region" description="Polar residues" evidence="1">
    <location>
        <begin position="215"/>
        <end position="239"/>
    </location>
</feature>
<dbReference type="EMBL" id="JASWJB010000049">
    <property type="protein sequence ID" value="KAK2605949.1"/>
    <property type="molecule type" value="Genomic_DNA"/>
</dbReference>
<feature type="region of interest" description="Disordered" evidence="1">
    <location>
        <begin position="259"/>
        <end position="285"/>
    </location>
</feature>
<sequence>MGSASTKKAVSKQKRSPAKDRRTQTRTQIAKASLHPSTAPGSRNNVETPRTARYSHRLPTDRQRKGNGRCSGRSLIMWNRPRMAEKLLLHMQYECSRHKVQLPWDAIAHRLHPGSSGQAICQHINRLRRELVAEGHLVPPMPQKSAPTADPDIRGYIRKDIGGSDLETTRAVRFGERVDDPKFNLPDAMNLSDHADSDVVDMQDLGSSPIIGSKENPQLLESPTPVGRTSSRVLSGSPETQELISLDREDAEFRESTQDFLPLSLNSSDQEKAESHRPSPAMPTYYLRDNSLESEYKHRQQSAGMSDAGSSLVEDDAAAIRSFENDCIITDLDANAGLVSSLHYYGHMDSYRLPPPWAHQQYVYQPSTPQHISTPAASFEHGHYLTPAPMPMSAHFMYCAPNQSMMKPEASDDSVSSGQQVDPQVKEASQFADPFEQLWLGLKEGEGEVPNTEATLADVITTEDQ</sequence>
<evidence type="ECO:0000256" key="1">
    <source>
        <dbReference type="SAM" id="MobiDB-lite"/>
    </source>
</evidence>
<reference evidence="2" key="1">
    <citation type="submission" date="2023-06" db="EMBL/GenBank/DDBJ databases">
        <title>Conoideocrella luteorostrata (Hypocreales: Clavicipitaceae), a potential biocontrol fungus for elongate hemlock scale in United States Christmas tree production areas.</title>
        <authorList>
            <person name="Barrett H."/>
            <person name="Lovett B."/>
            <person name="Macias A.M."/>
            <person name="Stajich J.E."/>
            <person name="Kasson M.T."/>
        </authorList>
    </citation>
    <scope>NUCLEOTIDE SEQUENCE</scope>
    <source>
        <strain evidence="2">ARSEF 14590</strain>
    </source>
</reference>
<gene>
    <name evidence="2" type="ORF">QQS21_003675</name>
</gene>
<evidence type="ECO:0000313" key="3">
    <source>
        <dbReference type="Proteomes" id="UP001251528"/>
    </source>
</evidence>
<feature type="region of interest" description="Disordered" evidence="1">
    <location>
        <begin position="200"/>
        <end position="239"/>
    </location>
</feature>
<organism evidence="2 3">
    <name type="scientific">Conoideocrella luteorostrata</name>
    <dbReference type="NCBI Taxonomy" id="1105319"/>
    <lineage>
        <taxon>Eukaryota</taxon>
        <taxon>Fungi</taxon>
        <taxon>Dikarya</taxon>
        <taxon>Ascomycota</taxon>
        <taxon>Pezizomycotina</taxon>
        <taxon>Sordariomycetes</taxon>
        <taxon>Hypocreomycetidae</taxon>
        <taxon>Hypocreales</taxon>
        <taxon>Clavicipitaceae</taxon>
        <taxon>Conoideocrella</taxon>
    </lineage>
</organism>
<name>A0AAJ0CVE3_9HYPO</name>
<feature type="region of interest" description="Disordered" evidence="1">
    <location>
        <begin position="407"/>
        <end position="427"/>
    </location>
</feature>